<organism evidence="4 5">
    <name type="scientific">Candidatus Ventrousia excrementavium</name>
    <dbReference type="NCBI Taxonomy" id="2840961"/>
    <lineage>
        <taxon>Bacteria</taxon>
        <taxon>Bacillati</taxon>
        <taxon>Bacillota</taxon>
        <taxon>Clostridia</taxon>
        <taxon>Eubacteriales</taxon>
        <taxon>Clostridiaceae</taxon>
        <taxon>Clostridiaceae incertae sedis</taxon>
        <taxon>Candidatus Ventrousia</taxon>
    </lineage>
</organism>
<evidence type="ECO:0000313" key="4">
    <source>
        <dbReference type="EMBL" id="HIU44315.1"/>
    </source>
</evidence>
<keyword evidence="1" id="KW-0808">Transferase</keyword>
<accession>A0A9D1S149</accession>
<dbReference type="Pfam" id="PF01553">
    <property type="entry name" value="Acyltransferase"/>
    <property type="match status" value="1"/>
</dbReference>
<evidence type="ECO:0000256" key="2">
    <source>
        <dbReference type="ARBA" id="ARBA00023315"/>
    </source>
</evidence>
<dbReference type="AlphaFoldDB" id="A0A9D1S149"/>
<evidence type="ECO:0000313" key="5">
    <source>
        <dbReference type="Proteomes" id="UP000824073"/>
    </source>
</evidence>
<dbReference type="SMART" id="SM00563">
    <property type="entry name" value="PlsC"/>
    <property type="match status" value="1"/>
</dbReference>
<evidence type="ECO:0000259" key="3">
    <source>
        <dbReference type="SMART" id="SM00563"/>
    </source>
</evidence>
<comment type="caution">
    <text evidence="4">The sequence shown here is derived from an EMBL/GenBank/DDBJ whole genome shotgun (WGS) entry which is preliminary data.</text>
</comment>
<dbReference type="CDD" id="cd07989">
    <property type="entry name" value="LPLAT_AGPAT-like"/>
    <property type="match status" value="1"/>
</dbReference>
<reference evidence="4" key="1">
    <citation type="submission" date="2020-10" db="EMBL/GenBank/DDBJ databases">
        <authorList>
            <person name="Gilroy R."/>
        </authorList>
    </citation>
    <scope>NUCLEOTIDE SEQUENCE</scope>
    <source>
        <strain evidence="4">CHK191-8634</strain>
    </source>
</reference>
<evidence type="ECO:0000256" key="1">
    <source>
        <dbReference type="ARBA" id="ARBA00022679"/>
    </source>
</evidence>
<keyword evidence="2 4" id="KW-0012">Acyltransferase</keyword>
<protein>
    <submittedName>
        <fullName evidence="4">1-acyl-sn-glycerol-3-phosphate acyltransferase</fullName>
    </submittedName>
</protein>
<dbReference type="Proteomes" id="UP000824073">
    <property type="component" value="Unassembled WGS sequence"/>
</dbReference>
<dbReference type="GO" id="GO:0003841">
    <property type="term" value="F:1-acylglycerol-3-phosphate O-acyltransferase activity"/>
    <property type="evidence" value="ECO:0007669"/>
    <property type="project" value="TreeGrafter"/>
</dbReference>
<dbReference type="GO" id="GO:0006654">
    <property type="term" value="P:phosphatidic acid biosynthetic process"/>
    <property type="evidence" value="ECO:0007669"/>
    <property type="project" value="TreeGrafter"/>
</dbReference>
<dbReference type="EMBL" id="DVMR01000063">
    <property type="protein sequence ID" value="HIU44315.1"/>
    <property type="molecule type" value="Genomic_DNA"/>
</dbReference>
<sequence length="195" mass="21474">MWYKFCYWLVFIVLKPIYRFKVYGRERVPEGGMLICGHHTAIIDPVLVALALGPQGKIAVMGKAELFKIPILSAILRSLNAFPVQRGKNDVGAIKYALKSLKDGRQLILFPEGTRVREGESVEAKTGAGMLSLRAGVPVVPIYITPGRKAFRGCQLVFGTPIRPTCEGRPGAADYQRVTDEIMQAVYAAQKELPA</sequence>
<dbReference type="PANTHER" id="PTHR10434:SF11">
    <property type="entry name" value="1-ACYL-SN-GLYCEROL-3-PHOSPHATE ACYLTRANSFERASE"/>
    <property type="match status" value="1"/>
</dbReference>
<proteinExistence type="predicted"/>
<name>A0A9D1S149_9CLOT</name>
<feature type="domain" description="Phospholipid/glycerol acyltransferase" evidence="3">
    <location>
        <begin position="33"/>
        <end position="147"/>
    </location>
</feature>
<reference evidence="4" key="2">
    <citation type="journal article" date="2021" name="PeerJ">
        <title>Extensive microbial diversity within the chicken gut microbiome revealed by metagenomics and culture.</title>
        <authorList>
            <person name="Gilroy R."/>
            <person name="Ravi A."/>
            <person name="Getino M."/>
            <person name="Pursley I."/>
            <person name="Horton D.L."/>
            <person name="Alikhan N.F."/>
            <person name="Baker D."/>
            <person name="Gharbi K."/>
            <person name="Hall N."/>
            <person name="Watson M."/>
            <person name="Adriaenssens E.M."/>
            <person name="Foster-Nyarko E."/>
            <person name="Jarju S."/>
            <person name="Secka A."/>
            <person name="Antonio M."/>
            <person name="Oren A."/>
            <person name="Chaudhuri R.R."/>
            <person name="La Ragione R."/>
            <person name="Hildebrand F."/>
            <person name="Pallen M.J."/>
        </authorList>
    </citation>
    <scope>NUCLEOTIDE SEQUENCE</scope>
    <source>
        <strain evidence="4">CHK191-8634</strain>
    </source>
</reference>
<dbReference type="SUPFAM" id="SSF69593">
    <property type="entry name" value="Glycerol-3-phosphate (1)-acyltransferase"/>
    <property type="match status" value="1"/>
</dbReference>
<dbReference type="InterPro" id="IPR002123">
    <property type="entry name" value="Plipid/glycerol_acylTrfase"/>
</dbReference>
<gene>
    <name evidence="4" type="ORF">IAB67_08485</name>
</gene>
<dbReference type="PANTHER" id="PTHR10434">
    <property type="entry name" value="1-ACYL-SN-GLYCEROL-3-PHOSPHATE ACYLTRANSFERASE"/>
    <property type="match status" value="1"/>
</dbReference>